<gene>
    <name evidence="2" type="ORF">VBRA1451_LOCUS29900</name>
</gene>
<organism evidence="2">
    <name type="scientific">Vitrella brassicaformis</name>
    <dbReference type="NCBI Taxonomy" id="1169539"/>
    <lineage>
        <taxon>Eukaryota</taxon>
        <taxon>Sar</taxon>
        <taxon>Alveolata</taxon>
        <taxon>Colpodellida</taxon>
        <taxon>Vitrellaceae</taxon>
        <taxon>Vitrella</taxon>
    </lineage>
</organism>
<sequence length="313" mass="35336">MACPLRRYPYRDRTPSDRLLDIVQLRSDLLDKRESDLKSRYELIDENTSLRRYNKILEDEVDELEAENSRLANRFRTALALEDQATSSARKLNDEVDTLRKTVTDLSDSNTGLRHENRRLRYAVDCVGKPLCWSGIGPVGGGVYVETIQWRVTGMTRKLRSIPMYSAITSPILSSARLGLFKVEFDFYPNGAAGAPPRACTVVFRCDKGVTLKFQLFVGSKRTIPIEYTFTGYGGYRHDFKKVRDEVELDDTLLVGVDILECCTWASPICPPAACALPPTTCALAPPYCTYRPLSRALRPRSCALGRKYLTDL</sequence>
<dbReference type="EMBL" id="HBGB01051025">
    <property type="protein sequence ID" value="CAD9074812.1"/>
    <property type="molecule type" value="Transcribed_RNA"/>
</dbReference>
<dbReference type="AlphaFoldDB" id="A0A7S1PE03"/>
<evidence type="ECO:0000256" key="1">
    <source>
        <dbReference type="SAM" id="Coils"/>
    </source>
</evidence>
<accession>A0A7S1PE03</accession>
<evidence type="ECO:0000313" key="2">
    <source>
        <dbReference type="EMBL" id="CAD9074812.1"/>
    </source>
</evidence>
<name>A0A7S1PE03_9ALVE</name>
<feature type="coiled-coil region" evidence="1">
    <location>
        <begin position="47"/>
        <end position="109"/>
    </location>
</feature>
<protein>
    <submittedName>
        <fullName evidence="2">Uncharacterized protein</fullName>
    </submittedName>
</protein>
<reference evidence="2" key="1">
    <citation type="submission" date="2021-01" db="EMBL/GenBank/DDBJ databases">
        <authorList>
            <person name="Corre E."/>
            <person name="Pelletier E."/>
            <person name="Niang G."/>
            <person name="Scheremetjew M."/>
            <person name="Finn R."/>
            <person name="Kale V."/>
            <person name="Holt S."/>
            <person name="Cochrane G."/>
            <person name="Meng A."/>
            <person name="Brown T."/>
            <person name="Cohen L."/>
        </authorList>
    </citation>
    <scope>NUCLEOTIDE SEQUENCE</scope>
    <source>
        <strain evidence="2">CCMP3346</strain>
    </source>
</reference>
<keyword evidence="1" id="KW-0175">Coiled coil</keyword>
<proteinExistence type="predicted"/>